<sequence>MPQYKSRKMTRRGPNAWILYSNWFYKNKREAGLMIKKNEAIKLAKIEWEKMETTEKQRWFIKADRIRIICHLIPQIDHRNIANTEYVSNFDGPFIIEDLSPTSDMNQLNAKNIVAQIEDDESKNEEEIFKFMYESFINDEYCE</sequence>
<dbReference type="AlphaFoldDB" id="A0A9N9DQP2"/>
<keyword evidence="2" id="KW-1185">Reference proteome</keyword>
<evidence type="ECO:0000313" key="2">
    <source>
        <dbReference type="Proteomes" id="UP000789570"/>
    </source>
</evidence>
<dbReference type="SUPFAM" id="SSF47095">
    <property type="entry name" value="HMG-box"/>
    <property type="match status" value="1"/>
</dbReference>
<evidence type="ECO:0000313" key="1">
    <source>
        <dbReference type="EMBL" id="CAG8648924.1"/>
    </source>
</evidence>
<gene>
    <name evidence="1" type="ORF">FCALED_LOCUS10959</name>
</gene>
<accession>A0A9N9DQP2</accession>
<dbReference type="Proteomes" id="UP000789570">
    <property type="component" value="Unassembled WGS sequence"/>
</dbReference>
<organism evidence="1 2">
    <name type="scientific">Funneliformis caledonium</name>
    <dbReference type="NCBI Taxonomy" id="1117310"/>
    <lineage>
        <taxon>Eukaryota</taxon>
        <taxon>Fungi</taxon>
        <taxon>Fungi incertae sedis</taxon>
        <taxon>Mucoromycota</taxon>
        <taxon>Glomeromycotina</taxon>
        <taxon>Glomeromycetes</taxon>
        <taxon>Glomerales</taxon>
        <taxon>Glomeraceae</taxon>
        <taxon>Funneliformis</taxon>
    </lineage>
</organism>
<dbReference type="OrthoDB" id="2317295at2759"/>
<proteinExistence type="predicted"/>
<protein>
    <submittedName>
        <fullName evidence="1">17464_t:CDS:1</fullName>
    </submittedName>
</protein>
<dbReference type="EMBL" id="CAJVPQ010004316">
    <property type="protein sequence ID" value="CAG8648924.1"/>
    <property type="molecule type" value="Genomic_DNA"/>
</dbReference>
<reference evidence="1" key="1">
    <citation type="submission" date="2021-06" db="EMBL/GenBank/DDBJ databases">
        <authorList>
            <person name="Kallberg Y."/>
            <person name="Tangrot J."/>
            <person name="Rosling A."/>
        </authorList>
    </citation>
    <scope>NUCLEOTIDE SEQUENCE</scope>
    <source>
        <strain evidence="1">UK204</strain>
    </source>
</reference>
<dbReference type="InterPro" id="IPR036910">
    <property type="entry name" value="HMG_box_dom_sf"/>
</dbReference>
<dbReference type="Gene3D" id="1.10.30.10">
    <property type="entry name" value="High mobility group box domain"/>
    <property type="match status" value="1"/>
</dbReference>
<comment type="caution">
    <text evidence="1">The sequence shown here is derived from an EMBL/GenBank/DDBJ whole genome shotgun (WGS) entry which is preliminary data.</text>
</comment>
<name>A0A9N9DQP2_9GLOM</name>